<gene>
    <name evidence="1" type="ORF">BSL82_03895</name>
</gene>
<name>A0A1L3ZSI5_9SPHN</name>
<protein>
    <submittedName>
        <fullName evidence="1">Uncharacterized protein</fullName>
    </submittedName>
</protein>
<reference evidence="2" key="1">
    <citation type="submission" date="2016-11" db="EMBL/GenBank/DDBJ databases">
        <title>Complete Genome Sequence of alachlor-degrading Sphingomonas sp. strain JJ-A5.</title>
        <authorList>
            <person name="Lee H."/>
            <person name="Ka J.-O."/>
        </authorList>
    </citation>
    <scope>NUCLEOTIDE SEQUENCE [LARGE SCALE GENOMIC DNA]</scope>
    <source>
        <strain evidence="2">JJ-A5</strain>
    </source>
</reference>
<dbReference type="STRING" id="1921510.BSL82_03895"/>
<proteinExistence type="predicted"/>
<dbReference type="RefSeq" id="WP_072596127.1">
    <property type="nucleotide sequence ID" value="NZ_CP018221.1"/>
</dbReference>
<accession>A0A1L3ZSI5</accession>
<evidence type="ECO:0000313" key="2">
    <source>
        <dbReference type="Proteomes" id="UP000182063"/>
    </source>
</evidence>
<evidence type="ECO:0000313" key="1">
    <source>
        <dbReference type="EMBL" id="API58560.1"/>
    </source>
</evidence>
<dbReference type="EMBL" id="CP018221">
    <property type="protein sequence ID" value="API58560.1"/>
    <property type="molecule type" value="Genomic_DNA"/>
</dbReference>
<keyword evidence="2" id="KW-1185">Reference proteome</keyword>
<sequence>MAEPADLQLAIEAFNTAVEAYVADATPGLDKVSLTHDGVTVYFNETGLASAVLSTGEALQDAVNALGVAVAADADGVTKFVELDGYDAQIANGVLYQLRHD</sequence>
<dbReference type="KEGG" id="sphj:BSL82_03895"/>
<organism evidence="1 2">
    <name type="scientific">Tardibacter chloracetimidivorans</name>
    <dbReference type="NCBI Taxonomy" id="1921510"/>
    <lineage>
        <taxon>Bacteria</taxon>
        <taxon>Pseudomonadati</taxon>
        <taxon>Pseudomonadota</taxon>
        <taxon>Alphaproteobacteria</taxon>
        <taxon>Sphingomonadales</taxon>
        <taxon>Sphingomonadaceae</taxon>
        <taxon>Tardibacter</taxon>
    </lineage>
</organism>
<dbReference type="Proteomes" id="UP000182063">
    <property type="component" value="Chromosome"/>
</dbReference>
<dbReference type="AlphaFoldDB" id="A0A1L3ZSI5"/>